<protein>
    <recommendedName>
        <fullName evidence="5">KaiC-like domain-containing protein</fullName>
    </recommendedName>
</protein>
<name>A0AAF0JKS2_9EURY</name>
<dbReference type="GeneID" id="79950096"/>
<evidence type="ECO:0000256" key="2">
    <source>
        <dbReference type="ARBA" id="ARBA00022840"/>
    </source>
</evidence>
<dbReference type="KEGG" id="manq:L1994_06820"/>
<proteinExistence type="predicted"/>
<keyword evidence="2" id="KW-0067">ATP-binding</keyword>
<keyword evidence="1" id="KW-0547">Nucleotide-binding</keyword>
<dbReference type="SUPFAM" id="SSF52540">
    <property type="entry name" value="P-loop containing nucleoside triphosphate hydrolases"/>
    <property type="match status" value="1"/>
</dbReference>
<evidence type="ECO:0000313" key="3">
    <source>
        <dbReference type="EMBL" id="WFN35874.1"/>
    </source>
</evidence>
<keyword evidence="4" id="KW-1185">Reference proteome</keyword>
<evidence type="ECO:0000313" key="4">
    <source>
        <dbReference type="Proteomes" id="UP001218895"/>
    </source>
</evidence>
<dbReference type="AlphaFoldDB" id="A0AAF0JKS2"/>
<dbReference type="RefSeq" id="WP_278098713.1">
    <property type="nucleotide sequence ID" value="NZ_CP091092.1"/>
</dbReference>
<dbReference type="PANTHER" id="PTHR43637:SF3">
    <property type="entry name" value="FLAGELLA-RELATED PROTEIN H-RELATED"/>
    <property type="match status" value="1"/>
</dbReference>
<organism evidence="3 4">
    <name type="scientific">Methanomicrobium antiquum</name>
    <dbReference type="NCBI Taxonomy" id="487686"/>
    <lineage>
        <taxon>Archaea</taxon>
        <taxon>Methanobacteriati</taxon>
        <taxon>Methanobacteriota</taxon>
        <taxon>Stenosarchaea group</taxon>
        <taxon>Methanomicrobia</taxon>
        <taxon>Methanomicrobiales</taxon>
        <taxon>Methanomicrobiaceae</taxon>
        <taxon>Methanomicrobium</taxon>
    </lineage>
</organism>
<dbReference type="Proteomes" id="UP001218895">
    <property type="component" value="Chromosome"/>
</dbReference>
<dbReference type="InterPro" id="IPR027417">
    <property type="entry name" value="P-loop_NTPase"/>
</dbReference>
<gene>
    <name evidence="3" type="ORF">L1994_06820</name>
</gene>
<accession>A0AAF0JKS2</accession>
<evidence type="ECO:0000256" key="1">
    <source>
        <dbReference type="ARBA" id="ARBA00022741"/>
    </source>
</evidence>
<sequence length="204" mass="22349">MSPEIEQISSIKSEKRSTGIIGLDFQLGGGIPKGKSTILYGDALSGCDILAEQFWHADDSKKSTYLMIDGLIKEGMTDAEEMNPESLFNAMEGNWIVVDSLSSVIIKYGIDASVSFLEKCMSAIKENEANILFLMYPDIHTPAEEAKIIRHSDIFITLSNTLHGNEIERSLTINKISGADVPKRAYPYNILSGGIELSTTGRVV</sequence>
<dbReference type="InterPro" id="IPR055549">
    <property type="entry name" value="DUF7125"/>
</dbReference>
<dbReference type="GO" id="GO:0005524">
    <property type="term" value="F:ATP binding"/>
    <property type="evidence" value="ECO:0007669"/>
    <property type="project" value="UniProtKB-KW"/>
</dbReference>
<dbReference type="Pfam" id="PF23442">
    <property type="entry name" value="DUF7125"/>
    <property type="match status" value="1"/>
</dbReference>
<dbReference type="Gene3D" id="3.40.50.300">
    <property type="entry name" value="P-loop containing nucleotide triphosphate hydrolases"/>
    <property type="match status" value="2"/>
</dbReference>
<dbReference type="PANTHER" id="PTHR43637">
    <property type="entry name" value="UPF0273 PROTEIN TM_0370"/>
    <property type="match status" value="1"/>
</dbReference>
<reference evidence="3" key="1">
    <citation type="submission" date="2022-01" db="EMBL/GenBank/DDBJ databases">
        <title>Complete genome of Methanomicrobium antiquum DSM 21220.</title>
        <authorList>
            <person name="Chen S.-C."/>
            <person name="You Y.-T."/>
            <person name="Zhou Y.-Z."/>
            <person name="Lai M.-C."/>
        </authorList>
    </citation>
    <scope>NUCLEOTIDE SEQUENCE</scope>
    <source>
        <strain evidence="3">DSM 21220</strain>
    </source>
</reference>
<dbReference type="EMBL" id="CP091092">
    <property type="protein sequence ID" value="WFN35874.1"/>
    <property type="molecule type" value="Genomic_DNA"/>
</dbReference>
<evidence type="ECO:0008006" key="5">
    <source>
        <dbReference type="Google" id="ProtNLM"/>
    </source>
</evidence>